<keyword evidence="4" id="KW-0375">Hydrogen ion transport</keyword>
<gene>
    <name evidence="20" type="primary">LOC101243330</name>
</gene>
<evidence type="ECO:0000259" key="19">
    <source>
        <dbReference type="Pfam" id="PF21335"/>
    </source>
</evidence>
<evidence type="ECO:0000256" key="4">
    <source>
        <dbReference type="ARBA" id="ARBA00022781"/>
    </source>
</evidence>
<dbReference type="Pfam" id="PF21335">
    <property type="entry name" value="ATPD_C_metazoa"/>
    <property type="match status" value="1"/>
</dbReference>
<evidence type="ECO:0000256" key="10">
    <source>
        <dbReference type="ARBA" id="ARBA00023136"/>
    </source>
</evidence>
<organism evidence="20 21">
    <name type="scientific">Ciona intestinalis</name>
    <name type="common">Transparent sea squirt</name>
    <name type="synonym">Ascidia intestinalis</name>
    <dbReference type="NCBI Taxonomy" id="7719"/>
    <lineage>
        <taxon>Eukaryota</taxon>
        <taxon>Metazoa</taxon>
        <taxon>Chordata</taxon>
        <taxon>Tunicata</taxon>
        <taxon>Ascidiacea</taxon>
        <taxon>Phlebobranchia</taxon>
        <taxon>Cionidae</taxon>
        <taxon>Ciona</taxon>
    </lineage>
</organism>
<dbReference type="InterPro" id="IPR001469">
    <property type="entry name" value="ATP_synth_F1_dsu/esu"/>
</dbReference>
<evidence type="ECO:0000259" key="18">
    <source>
        <dbReference type="Pfam" id="PF02823"/>
    </source>
</evidence>
<evidence type="ECO:0000256" key="2">
    <source>
        <dbReference type="ARBA" id="ARBA00005712"/>
    </source>
</evidence>
<keyword evidence="21" id="KW-1185">Reference proteome</keyword>
<evidence type="ECO:0000256" key="8">
    <source>
        <dbReference type="ARBA" id="ARBA00023065"/>
    </source>
</evidence>
<dbReference type="InParanoid" id="F6TV26"/>
<proteinExistence type="inferred from homology"/>
<keyword evidence="10" id="KW-0472">Membrane</keyword>
<dbReference type="OrthoDB" id="270171at2759"/>
<keyword evidence="6" id="KW-0809">Transit peptide</keyword>
<keyword evidence="11" id="KW-0139">CF(1)</keyword>
<dbReference type="GO" id="GO:0005743">
    <property type="term" value="C:mitochondrial inner membrane"/>
    <property type="evidence" value="ECO:0007669"/>
    <property type="project" value="UniProtKB-SubCell"/>
</dbReference>
<dbReference type="STRING" id="7719.ENSCINP00000022863"/>
<dbReference type="GeneID" id="101243330"/>
<keyword evidence="7" id="KW-0007">Acetylation</keyword>
<keyword evidence="8" id="KW-0406">Ion transport</keyword>
<feature type="domain" description="F1F0-ATP synthase delta subunit C-terminal" evidence="19">
    <location>
        <begin position="131"/>
        <end position="171"/>
    </location>
</feature>
<evidence type="ECO:0000256" key="14">
    <source>
        <dbReference type="ARBA" id="ARBA00032372"/>
    </source>
</evidence>
<dbReference type="InterPro" id="IPR020546">
    <property type="entry name" value="ATP_synth_F1_dsu/esu_N"/>
</dbReference>
<dbReference type="OMA" id="PHQTIYR"/>
<dbReference type="Proteomes" id="UP000008144">
    <property type="component" value="Chromosome 5"/>
</dbReference>
<evidence type="ECO:0000256" key="15">
    <source>
        <dbReference type="ARBA" id="ARBA00056834"/>
    </source>
</evidence>
<dbReference type="InterPro" id="IPR036794">
    <property type="entry name" value="ATP_F1_dsu/esu_C_sf"/>
</dbReference>
<feature type="domain" description="ATP synthase F1 complex delta/epsilon subunit N-terminal" evidence="18">
    <location>
        <begin position="57"/>
        <end position="124"/>
    </location>
</feature>
<evidence type="ECO:0000256" key="6">
    <source>
        <dbReference type="ARBA" id="ARBA00022946"/>
    </source>
</evidence>
<dbReference type="EMBL" id="EAAA01002188">
    <property type="status" value="NOT_ANNOTATED_CDS"/>
    <property type="molecule type" value="Genomic_DNA"/>
</dbReference>
<dbReference type="RefSeq" id="XP_004226068.1">
    <property type="nucleotide sequence ID" value="XM_004226020.4"/>
</dbReference>
<dbReference type="Pfam" id="PF02823">
    <property type="entry name" value="ATP-synt_DE_N"/>
    <property type="match status" value="1"/>
</dbReference>
<reference evidence="20" key="3">
    <citation type="submission" date="2025-08" db="UniProtKB">
        <authorList>
            <consortium name="Ensembl"/>
        </authorList>
    </citation>
    <scope>IDENTIFICATION</scope>
</reference>
<dbReference type="KEGG" id="cin:101243330"/>
<sequence length="172" mass="18181">MSSVVLRLCSRTARAVTRVAAFKPQHRNYAEAAAAVAQPGQMLFTFAAPAEAYYESSTAVRQVDVSTSTGSIGILANHVPTLGVLQPGVITVYETEGAVKKFFVSSGSYCVNEDASVQINAEEAVPIEQLDKDLARANLTKAQSQLSSATTETGKVEAQIAIECNEAIINAV</sequence>
<dbReference type="HOGENOM" id="CLU_084338_0_1_1"/>
<dbReference type="GO" id="GO:0045259">
    <property type="term" value="C:proton-transporting ATP synthase complex"/>
    <property type="evidence" value="ECO:0000318"/>
    <property type="project" value="GO_Central"/>
</dbReference>
<evidence type="ECO:0000313" key="21">
    <source>
        <dbReference type="Proteomes" id="UP000008144"/>
    </source>
</evidence>
<dbReference type="GO" id="GO:0046933">
    <property type="term" value="F:proton-transporting ATP synthase activity, rotational mechanism"/>
    <property type="evidence" value="ECO:0007669"/>
    <property type="project" value="InterPro"/>
</dbReference>
<evidence type="ECO:0000256" key="1">
    <source>
        <dbReference type="ARBA" id="ARBA00004273"/>
    </source>
</evidence>
<keyword evidence="9" id="KW-0496">Mitochondrion</keyword>
<protein>
    <recommendedName>
        <fullName evidence="17">ATP synthase F(1) complex subunit delta, mitochondrial</fullName>
    </recommendedName>
    <alternativeName>
        <fullName evidence="14">ATP synthase F1 subunit delta</fullName>
    </alternativeName>
    <alternativeName>
        <fullName evidence="13">F-ATPase delta subunit</fullName>
    </alternativeName>
</protein>
<evidence type="ECO:0000256" key="13">
    <source>
        <dbReference type="ARBA" id="ARBA00031669"/>
    </source>
</evidence>
<dbReference type="InterPro" id="IPR048937">
    <property type="entry name" value="ATPD_C_metazoa"/>
</dbReference>
<name>F6TV26_CIOIN</name>
<dbReference type="PANTHER" id="PTHR13822:SF7">
    <property type="entry name" value="ATP SYNTHASE SUBUNIT DELTA, MITOCHONDRIAL"/>
    <property type="match status" value="1"/>
</dbReference>
<evidence type="ECO:0000256" key="3">
    <source>
        <dbReference type="ARBA" id="ARBA00022448"/>
    </source>
</evidence>
<comment type="function">
    <text evidence="15">Subunit delta, of the mitochondrial membrane ATP synthase complex (F(1)F(0) ATP synthase or Complex V) that produces ATP from ADP in the presence of a proton gradient across the membrane which is generated by electron transport complexes of the respiratory chain. ATP synthase complex consist of a soluble F(1) head domain - the catalytic core - and a membrane F(1) domain - the membrane proton channel. These two domains are linked by a central stalk rotating inside the F(1) region and a stationary peripheral stalk. During catalysis, ATP synthesis in the catalytic domain of F(1) is coupled via a rotary mechanism of the central stalk subunits to proton translocation. In vivo, can only synthesize ATP although its ATP hydrolase activity can be activated artificially in vitro. With the central stalk subunit gamma, is essential for the biogenesis of F(1) catalytic part of the ATP synthase complex namely in the formation of F1 assembly intermediate.</text>
</comment>
<keyword evidence="12" id="KW-0066">ATP synthesis</keyword>
<dbReference type="FunFam" id="2.60.15.10:FF:000004">
    <property type="entry name" value="ATP synthase subunit delta, mitochondrial"/>
    <property type="match status" value="1"/>
</dbReference>
<dbReference type="NCBIfam" id="TIGR01216">
    <property type="entry name" value="ATP_synt_epsi"/>
    <property type="match status" value="1"/>
</dbReference>
<comment type="similarity">
    <text evidence="2">Belongs to the ATPase epsilon chain family.</text>
</comment>
<evidence type="ECO:0000256" key="5">
    <source>
        <dbReference type="ARBA" id="ARBA00022792"/>
    </source>
</evidence>
<evidence type="ECO:0000256" key="11">
    <source>
        <dbReference type="ARBA" id="ARBA00023196"/>
    </source>
</evidence>
<dbReference type="FunCoup" id="F6TV26">
    <property type="interactions" value="591"/>
</dbReference>
<dbReference type="Gene3D" id="2.60.15.10">
    <property type="entry name" value="F0F1 ATP synthase delta/epsilon subunit, N-terminal"/>
    <property type="match status" value="1"/>
</dbReference>
<reference evidence="20" key="2">
    <citation type="journal article" date="2008" name="Genome Biol.">
        <title>Improved genome assembly and evidence-based global gene model set for the chordate Ciona intestinalis: new insight into intron and operon populations.</title>
        <authorList>
            <person name="Satou Y."/>
            <person name="Mineta K."/>
            <person name="Ogasawara M."/>
            <person name="Sasakura Y."/>
            <person name="Shoguchi E."/>
            <person name="Ueno K."/>
            <person name="Yamada L."/>
            <person name="Matsumoto J."/>
            <person name="Wasserscheid J."/>
            <person name="Dewar K."/>
            <person name="Wiley G.B."/>
            <person name="Macmil S.L."/>
            <person name="Roe B.A."/>
            <person name="Zeller R.W."/>
            <person name="Hastings K.E."/>
            <person name="Lemaire P."/>
            <person name="Lindquist E."/>
            <person name="Endo T."/>
            <person name="Hotta K."/>
            <person name="Inaba K."/>
        </authorList>
    </citation>
    <scope>NUCLEOTIDE SEQUENCE [LARGE SCALE GENOMIC DNA]</scope>
    <source>
        <strain evidence="20">wild type</strain>
    </source>
</reference>
<evidence type="ECO:0000256" key="17">
    <source>
        <dbReference type="ARBA" id="ARBA00070799"/>
    </source>
</evidence>
<dbReference type="GO" id="GO:0015986">
    <property type="term" value="P:proton motive force-driven ATP synthesis"/>
    <property type="evidence" value="ECO:0000318"/>
    <property type="project" value="GO_Central"/>
</dbReference>
<evidence type="ECO:0000256" key="7">
    <source>
        <dbReference type="ARBA" id="ARBA00022990"/>
    </source>
</evidence>
<comment type="subunit">
    <text evidence="16">Component of the ATP synthase complex composed at least of ATP5F1A/subunit alpha, ATP5F1B/subunit beta, ATP5MC1/subunit c (homooctomer), MT-ATP6/subunit a, MT-ATP8/subunit 8, ATP5ME/subunit e, ATP5MF/subunit f, ATP5MG/subunit g, ATP5MK/subunit k, ATP5MJ/subunit j, ATP5F1C/subunit gamma, ATP5F1D/subunit delta, ATP5F1E/subunit epsilon, ATP5PF/subunit F6, ATP5PB/subunit b, ATP5PD/subunit d, ATP5PO/subunit OSCP. ATP synthase complex consists of a soluble F(1) head domain (subunits alpha(3) and beta(3)) - the catalytic core - and a membrane F(0) domain - the membrane proton channel (subunits c, a, 8, e, f, g, k and j). These two domains are linked by a central stalk (subunits gamma, delta, and epsilon) rotating inside the F1 region and a stationary peripheral stalk (subunits F6, b, d, and OSCP). Component of a complex composed at least by ATPIF1, ATP5F1A, ATP5F1B, ATP5F1C AND ATP5F1E.</text>
</comment>
<comment type="subcellular location">
    <subcellularLocation>
        <location evidence="1">Mitochondrion inner membrane</location>
    </subcellularLocation>
</comment>
<dbReference type="PANTHER" id="PTHR13822">
    <property type="entry name" value="ATP SYNTHASE DELTA/EPSILON CHAIN"/>
    <property type="match status" value="1"/>
</dbReference>
<dbReference type="Gene3D" id="1.20.5.440">
    <property type="entry name" value="ATP synthase delta/epsilon subunit, C-terminal domain"/>
    <property type="match status" value="1"/>
</dbReference>
<dbReference type="CDD" id="cd12152">
    <property type="entry name" value="F1-ATPase_delta"/>
    <property type="match status" value="1"/>
</dbReference>
<keyword evidence="5" id="KW-0999">Mitochondrion inner membrane</keyword>
<dbReference type="SUPFAM" id="SSF46604">
    <property type="entry name" value="Epsilon subunit of F1F0-ATP synthase C-terminal domain"/>
    <property type="match status" value="1"/>
</dbReference>
<dbReference type="Ensembl" id="ENSCINT00000023109.2">
    <property type="protein sequence ID" value="ENSCINP00000022863.2"/>
    <property type="gene ID" value="ENSCING00000012171.2"/>
</dbReference>
<keyword evidence="3" id="KW-0813">Transport</keyword>
<reference evidence="21" key="1">
    <citation type="journal article" date="2002" name="Science">
        <title>The draft genome of Ciona intestinalis: insights into chordate and vertebrate origins.</title>
        <authorList>
            <person name="Dehal P."/>
            <person name="Satou Y."/>
            <person name="Campbell R.K."/>
            <person name="Chapman J."/>
            <person name="Degnan B."/>
            <person name="De Tomaso A."/>
            <person name="Davidson B."/>
            <person name="Di Gregorio A."/>
            <person name="Gelpke M."/>
            <person name="Goodstein D.M."/>
            <person name="Harafuji N."/>
            <person name="Hastings K.E."/>
            <person name="Ho I."/>
            <person name="Hotta K."/>
            <person name="Huang W."/>
            <person name="Kawashima T."/>
            <person name="Lemaire P."/>
            <person name="Martinez D."/>
            <person name="Meinertzhagen I.A."/>
            <person name="Necula S."/>
            <person name="Nonaka M."/>
            <person name="Putnam N."/>
            <person name="Rash S."/>
            <person name="Saiga H."/>
            <person name="Satake M."/>
            <person name="Terry A."/>
            <person name="Yamada L."/>
            <person name="Wang H.G."/>
            <person name="Awazu S."/>
            <person name="Azumi K."/>
            <person name="Boore J."/>
            <person name="Branno M."/>
            <person name="Chin-Bow S."/>
            <person name="DeSantis R."/>
            <person name="Doyle S."/>
            <person name="Francino P."/>
            <person name="Keys D.N."/>
            <person name="Haga S."/>
            <person name="Hayashi H."/>
            <person name="Hino K."/>
            <person name="Imai K.S."/>
            <person name="Inaba K."/>
            <person name="Kano S."/>
            <person name="Kobayashi K."/>
            <person name="Kobayashi M."/>
            <person name="Lee B.I."/>
            <person name="Makabe K.W."/>
            <person name="Manohar C."/>
            <person name="Matassi G."/>
            <person name="Medina M."/>
            <person name="Mochizuki Y."/>
            <person name="Mount S."/>
            <person name="Morishita T."/>
            <person name="Miura S."/>
            <person name="Nakayama A."/>
            <person name="Nishizaka S."/>
            <person name="Nomoto H."/>
            <person name="Ohta F."/>
            <person name="Oishi K."/>
            <person name="Rigoutsos I."/>
            <person name="Sano M."/>
            <person name="Sasaki A."/>
            <person name="Sasakura Y."/>
            <person name="Shoguchi E."/>
            <person name="Shin-i T."/>
            <person name="Spagnuolo A."/>
            <person name="Stainier D."/>
            <person name="Suzuki M.M."/>
            <person name="Tassy O."/>
            <person name="Takatori N."/>
            <person name="Tokuoka M."/>
            <person name="Yagi K."/>
            <person name="Yoshizaki F."/>
            <person name="Wada S."/>
            <person name="Zhang C."/>
            <person name="Hyatt P.D."/>
            <person name="Larimer F."/>
            <person name="Detter C."/>
            <person name="Doggett N."/>
            <person name="Glavina T."/>
            <person name="Hawkins T."/>
            <person name="Richardson P."/>
            <person name="Lucas S."/>
            <person name="Kohara Y."/>
            <person name="Levine M."/>
            <person name="Satoh N."/>
            <person name="Rokhsar D.S."/>
        </authorList>
    </citation>
    <scope>NUCLEOTIDE SEQUENCE [LARGE SCALE GENOMIC DNA]</scope>
</reference>
<evidence type="ECO:0000256" key="16">
    <source>
        <dbReference type="ARBA" id="ARBA00062932"/>
    </source>
</evidence>
<reference evidence="20" key="4">
    <citation type="submission" date="2025-09" db="UniProtKB">
        <authorList>
            <consortium name="Ensembl"/>
        </authorList>
    </citation>
    <scope>IDENTIFICATION</scope>
</reference>
<dbReference type="GeneTree" id="ENSGT00390000017576"/>
<evidence type="ECO:0000256" key="12">
    <source>
        <dbReference type="ARBA" id="ARBA00023310"/>
    </source>
</evidence>
<dbReference type="InterPro" id="IPR036771">
    <property type="entry name" value="ATPsynth_dsu/esu_N"/>
</dbReference>
<evidence type="ECO:0000313" key="20">
    <source>
        <dbReference type="Ensembl" id="ENSCINP00000022863.2"/>
    </source>
</evidence>
<dbReference type="SUPFAM" id="SSF51344">
    <property type="entry name" value="Epsilon subunit of F1F0-ATP synthase N-terminal domain"/>
    <property type="match status" value="1"/>
</dbReference>
<dbReference type="HAMAP" id="MF_00530">
    <property type="entry name" value="ATP_synth_epsil_bac"/>
    <property type="match status" value="1"/>
</dbReference>
<accession>A0A1W2WR21</accession>
<dbReference type="AlphaFoldDB" id="F6TV26"/>
<evidence type="ECO:0000256" key="9">
    <source>
        <dbReference type="ARBA" id="ARBA00023128"/>
    </source>
</evidence>
<dbReference type="FunFam" id="1.20.5.440:FF:000002">
    <property type="entry name" value="ATP synthase subunit delta, mitochondrial"/>
    <property type="match status" value="1"/>
</dbReference>
<accession>F6TV26</accession>